<dbReference type="FunFam" id="1.10.10.200:FF:000001">
    <property type="entry name" value="Probable transcriptional regulatory protein YebC"/>
    <property type="match status" value="1"/>
</dbReference>
<comment type="caution">
    <text evidence="9">The sequence shown here is derived from an EMBL/GenBank/DDBJ whole genome shotgun (WGS) entry which is preliminary data.</text>
</comment>
<feature type="domain" description="TACO1/YebC-like second and third" evidence="7">
    <location>
        <begin position="83"/>
        <end position="238"/>
    </location>
</feature>
<proteinExistence type="inferred from homology"/>
<dbReference type="InterPro" id="IPR049083">
    <property type="entry name" value="TACO1_YebC_N"/>
</dbReference>
<dbReference type="NCBIfam" id="NF001030">
    <property type="entry name" value="PRK00110.1"/>
    <property type="match status" value="1"/>
</dbReference>
<evidence type="ECO:0000313" key="9">
    <source>
        <dbReference type="EMBL" id="PMP70682.1"/>
    </source>
</evidence>
<evidence type="ECO:0000313" key="10">
    <source>
        <dbReference type="Proteomes" id="UP000242881"/>
    </source>
</evidence>
<dbReference type="GO" id="GO:0005829">
    <property type="term" value="C:cytosol"/>
    <property type="evidence" value="ECO:0007669"/>
    <property type="project" value="TreeGrafter"/>
</dbReference>
<evidence type="ECO:0000259" key="7">
    <source>
        <dbReference type="Pfam" id="PF01709"/>
    </source>
</evidence>
<dbReference type="InterPro" id="IPR048300">
    <property type="entry name" value="TACO1_YebC-like_2nd/3rd_dom"/>
</dbReference>
<dbReference type="PANTHER" id="PTHR12532">
    <property type="entry name" value="TRANSLATIONAL ACTIVATOR OF CYTOCHROME C OXIDASE 1"/>
    <property type="match status" value="1"/>
</dbReference>
<dbReference type="FunFam" id="3.30.70.980:FF:000002">
    <property type="entry name" value="Probable transcriptional regulatory protein YebC"/>
    <property type="match status" value="1"/>
</dbReference>
<dbReference type="Pfam" id="PF20772">
    <property type="entry name" value="TACO1_YebC_N"/>
    <property type="match status" value="1"/>
</dbReference>
<dbReference type="AlphaFoldDB" id="A0A2J6WJV8"/>
<dbReference type="Proteomes" id="UP000242881">
    <property type="component" value="Unassembled WGS sequence"/>
</dbReference>
<evidence type="ECO:0000256" key="1">
    <source>
        <dbReference type="ARBA" id="ARBA00008724"/>
    </source>
</evidence>
<protein>
    <recommendedName>
        <fullName evidence="6">Probable transcriptional regulatory protein C0187_05085</fullName>
    </recommendedName>
</protein>
<dbReference type="SUPFAM" id="SSF75625">
    <property type="entry name" value="YebC-like"/>
    <property type="match status" value="1"/>
</dbReference>
<keyword evidence="3 6" id="KW-0805">Transcription regulation</keyword>
<dbReference type="InterPro" id="IPR026564">
    <property type="entry name" value="Transcrip_reg_TACO1-like_dom3"/>
</dbReference>
<dbReference type="PANTHER" id="PTHR12532:SF6">
    <property type="entry name" value="TRANSCRIPTIONAL REGULATORY PROTEIN YEBC-RELATED"/>
    <property type="match status" value="1"/>
</dbReference>
<sequence>MAGHSKWANIKHRKAAQDAKKGKIFTKIAKELTVAAKIGQSGDPEFNPRLRLALDKAKAANMPKDNVERAIKKGLGEGDGSNYEDVIYEGYGPGGVAILIQALTDNKNRTVAEVRSTLTKRGGSMGEAGCVSWMFDKKGVINVPKDAVDEDTLMMIAIDSGAEDVVSNDDGYEVITDPSSYETVKKAIESNNIKIEYAEITMRPKNTIELSGEEAEKTMALLEALEDLDDVQEVYSNFDMVE</sequence>
<dbReference type="Gene3D" id="1.10.10.200">
    <property type="match status" value="1"/>
</dbReference>
<evidence type="ECO:0000256" key="6">
    <source>
        <dbReference type="HAMAP-Rule" id="MF_00693"/>
    </source>
</evidence>
<dbReference type="NCBIfam" id="NF009044">
    <property type="entry name" value="PRK12378.1"/>
    <property type="match status" value="1"/>
</dbReference>
<dbReference type="GO" id="GO:0003677">
    <property type="term" value="F:DNA binding"/>
    <property type="evidence" value="ECO:0007669"/>
    <property type="project" value="UniProtKB-UniRule"/>
</dbReference>
<organism evidence="9 10">
    <name type="scientific">Calditerrivibrio nitroreducens</name>
    <dbReference type="NCBI Taxonomy" id="477976"/>
    <lineage>
        <taxon>Bacteria</taxon>
        <taxon>Pseudomonadati</taxon>
        <taxon>Deferribacterota</taxon>
        <taxon>Deferribacteres</taxon>
        <taxon>Deferribacterales</taxon>
        <taxon>Calditerrivibrionaceae</taxon>
    </lineage>
</organism>
<evidence type="ECO:0000256" key="4">
    <source>
        <dbReference type="ARBA" id="ARBA00023125"/>
    </source>
</evidence>
<dbReference type="Gene3D" id="3.30.70.980">
    <property type="match status" value="2"/>
</dbReference>
<evidence type="ECO:0000256" key="5">
    <source>
        <dbReference type="ARBA" id="ARBA00023163"/>
    </source>
</evidence>
<dbReference type="InterPro" id="IPR002876">
    <property type="entry name" value="Transcrip_reg_TACO1-like"/>
</dbReference>
<dbReference type="Pfam" id="PF01709">
    <property type="entry name" value="Transcrip_reg"/>
    <property type="match status" value="1"/>
</dbReference>
<accession>A0A2J6WJV8</accession>
<keyword evidence="2 6" id="KW-0963">Cytoplasm</keyword>
<keyword evidence="5 6" id="KW-0804">Transcription</keyword>
<dbReference type="RefSeq" id="WP_424605259.1">
    <property type="nucleotide sequence ID" value="NZ_JBNAVA010000003.1"/>
</dbReference>
<evidence type="ECO:0000256" key="2">
    <source>
        <dbReference type="ARBA" id="ARBA00022490"/>
    </source>
</evidence>
<gene>
    <name evidence="9" type="ORF">C0187_05085</name>
</gene>
<dbReference type="NCBIfam" id="TIGR01033">
    <property type="entry name" value="YebC/PmpR family DNA-binding transcriptional regulator"/>
    <property type="match status" value="1"/>
</dbReference>
<reference evidence="9 10" key="1">
    <citation type="submission" date="2018-01" db="EMBL/GenBank/DDBJ databases">
        <title>Metagenomic assembled genomes from two thermal pools in the Uzon Caldera, Kamchatka, Russia.</title>
        <authorList>
            <person name="Wilkins L."/>
            <person name="Ettinger C."/>
        </authorList>
    </citation>
    <scope>NUCLEOTIDE SEQUENCE [LARGE SCALE GENOMIC DNA]</scope>
    <source>
        <strain evidence="9">ZAV-05</strain>
    </source>
</reference>
<dbReference type="InterPro" id="IPR029072">
    <property type="entry name" value="YebC-like"/>
</dbReference>
<dbReference type="EMBL" id="PNIN01000050">
    <property type="protein sequence ID" value="PMP70682.1"/>
    <property type="molecule type" value="Genomic_DNA"/>
</dbReference>
<keyword evidence="4 6" id="KW-0238">DNA-binding</keyword>
<dbReference type="HAMAP" id="MF_00693">
    <property type="entry name" value="Transcrip_reg_TACO1"/>
    <property type="match status" value="1"/>
</dbReference>
<evidence type="ECO:0000256" key="3">
    <source>
        <dbReference type="ARBA" id="ARBA00023015"/>
    </source>
</evidence>
<dbReference type="InterPro" id="IPR017856">
    <property type="entry name" value="Integrase-like_N"/>
</dbReference>
<comment type="similarity">
    <text evidence="1 6">Belongs to the TACO1 family.</text>
</comment>
<dbReference type="GO" id="GO:0006355">
    <property type="term" value="P:regulation of DNA-templated transcription"/>
    <property type="evidence" value="ECO:0007669"/>
    <property type="project" value="UniProtKB-UniRule"/>
</dbReference>
<evidence type="ECO:0000259" key="8">
    <source>
        <dbReference type="Pfam" id="PF20772"/>
    </source>
</evidence>
<feature type="domain" description="TACO1/YebC-like N-terminal" evidence="8">
    <location>
        <begin position="5"/>
        <end position="77"/>
    </location>
</feature>
<comment type="subcellular location">
    <subcellularLocation>
        <location evidence="6">Cytoplasm</location>
    </subcellularLocation>
</comment>
<name>A0A2J6WJV8_9BACT</name>